<evidence type="ECO:0000256" key="9">
    <source>
        <dbReference type="ARBA" id="ARBA00023295"/>
    </source>
</evidence>
<dbReference type="EMBL" id="MF782455">
    <property type="protein sequence ID" value="ATZ80891.1"/>
    <property type="molecule type" value="Genomic_DNA"/>
</dbReference>
<evidence type="ECO:0000256" key="7">
    <source>
        <dbReference type="ARBA" id="ARBA00023239"/>
    </source>
</evidence>
<dbReference type="PROSITE" id="PS51068">
    <property type="entry name" value="FPG_CAT"/>
    <property type="match status" value="1"/>
</dbReference>
<dbReference type="Pfam" id="PF01149">
    <property type="entry name" value="Fapy_DNA_glyco"/>
    <property type="match status" value="1"/>
</dbReference>
<dbReference type="SUPFAM" id="SSF81624">
    <property type="entry name" value="N-terminal domain of MutM-like DNA repair proteins"/>
    <property type="match status" value="1"/>
</dbReference>
<dbReference type="GO" id="GO:0016829">
    <property type="term" value="F:lyase activity"/>
    <property type="evidence" value="ECO:0007669"/>
    <property type="project" value="UniProtKB-KW"/>
</dbReference>
<proteinExistence type="inferred from homology"/>
<evidence type="ECO:0000256" key="3">
    <source>
        <dbReference type="ARBA" id="ARBA00022763"/>
    </source>
</evidence>
<evidence type="ECO:0000256" key="1">
    <source>
        <dbReference type="ARBA" id="ARBA00001668"/>
    </source>
</evidence>
<dbReference type="Proteomes" id="UP000240325">
    <property type="component" value="Segment"/>
</dbReference>
<evidence type="ECO:0000256" key="2">
    <source>
        <dbReference type="ARBA" id="ARBA00009409"/>
    </source>
</evidence>
<keyword evidence="4" id="KW-0378">Hydrolase</keyword>
<evidence type="ECO:0000256" key="6">
    <source>
        <dbReference type="ARBA" id="ARBA00023204"/>
    </source>
</evidence>
<dbReference type="GO" id="GO:0006284">
    <property type="term" value="P:base-excision repair"/>
    <property type="evidence" value="ECO:0007669"/>
    <property type="project" value="InterPro"/>
</dbReference>
<name>A0A2H4UVF0_9VIRU</name>
<reference evidence="11" key="1">
    <citation type="journal article" date="2017" name="Elife">
        <title>The kinetoplastid-infecting Bodo saltans virus (BsV), a window into the most abundant giant viruses in the sea.</title>
        <authorList>
            <person name="Deeg C.M."/>
            <person name="Chow C.-E.T."/>
            <person name="Suttle C.A."/>
        </authorList>
    </citation>
    <scope>NUCLEOTIDE SEQUENCE</scope>
    <source>
        <strain evidence="11">NG1</strain>
    </source>
</reference>
<sequence>MPEGVEITILSQYLKTKLHNRILFKCEILGGKYKRNVFDNYDLLNTNKYRIIDIDSKGKLLWMTLENMDNKKIIYMTSHLGLTGFWSFEKPKTPKIQITIEHEKKDVYYYLYYEDDRNFGNINIYLEKEELQDKIDELAHDALKEDYKSTDFIEWTKKYLSKSEKRGEQYISIVLMNQKQSDGIICGIGNYLMAEILYHAKISPFRKMNTLTNTDLTTLCNSIQYITKLSYYNNTTGYMTHFGDFITLHKERIDNGTYPNYHKHIDLKNKEFKFSVYRQEKDPYGNDVKIDKTIQKNRSTYWVFDVQK</sequence>
<keyword evidence="3" id="KW-0227">DNA damage</keyword>
<dbReference type="InterPro" id="IPR015886">
    <property type="entry name" value="H2TH_FPG"/>
</dbReference>
<dbReference type="GO" id="GO:0003906">
    <property type="term" value="F:DNA-(apurinic or apyrimidinic site) endonuclease activity"/>
    <property type="evidence" value="ECO:0007669"/>
    <property type="project" value="InterPro"/>
</dbReference>
<protein>
    <submittedName>
        <fullName evidence="11">Formamidopyrimidine-DNA glycosylase</fullName>
    </submittedName>
</protein>
<dbReference type="SUPFAM" id="SSF46946">
    <property type="entry name" value="S13-like H2TH domain"/>
    <property type="match status" value="1"/>
</dbReference>
<keyword evidence="7" id="KW-0456">Lyase</keyword>
<evidence type="ECO:0000313" key="12">
    <source>
        <dbReference type="Proteomes" id="UP000240325"/>
    </source>
</evidence>
<dbReference type="GO" id="GO:0008270">
    <property type="term" value="F:zinc ion binding"/>
    <property type="evidence" value="ECO:0007669"/>
    <property type="project" value="InterPro"/>
</dbReference>
<dbReference type="InterPro" id="IPR010979">
    <property type="entry name" value="Ribosomal_uS13-like_H2TH"/>
</dbReference>
<dbReference type="GO" id="GO:0008534">
    <property type="term" value="F:oxidized purine nucleobase lesion DNA N-glycosylase activity"/>
    <property type="evidence" value="ECO:0007669"/>
    <property type="project" value="UniProtKB-EC"/>
</dbReference>
<comment type="similarity">
    <text evidence="2">Belongs to the FPG family.</text>
</comment>
<keyword evidence="5" id="KW-0238">DNA-binding</keyword>
<dbReference type="Pfam" id="PF21025">
    <property type="entry name" value="Fapy_DNA_glyco_C"/>
    <property type="match status" value="1"/>
</dbReference>
<comment type="catalytic activity">
    <reaction evidence="1">
        <text>Hydrolysis of DNA containing ring-opened 7-methylguanine residues, releasing 2,6-diamino-4-hydroxy-5-(N-methyl)formamidopyrimidine.</text>
        <dbReference type="EC" id="3.2.2.23"/>
    </reaction>
</comment>
<dbReference type="Pfam" id="PF06831">
    <property type="entry name" value="H2TH"/>
    <property type="match status" value="1"/>
</dbReference>
<dbReference type="InterPro" id="IPR012319">
    <property type="entry name" value="FPG_cat"/>
</dbReference>
<evidence type="ECO:0000256" key="4">
    <source>
        <dbReference type="ARBA" id="ARBA00022801"/>
    </source>
</evidence>
<keyword evidence="8" id="KW-0511">Multifunctional enzyme</keyword>
<keyword evidence="12" id="KW-1185">Reference proteome</keyword>
<evidence type="ECO:0000256" key="8">
    <source>
        <dbReference type="ARBA" id="ARBA00023268"/>
    </source>
</evidence>
<dbReference type="InterPro" id="IPR049392">
    <property type="entry name" value="FPG_C"/>
</dbReference>
<evidence type="ECO:0000259" key="10">
    <source>
        <dbReference type="PROSITE" id="PS51068"/>
    </source>
</evidence>
<evidence type="ECO:0000256" key="5">
    <source>
        <dbReference type="ARBA" id="ARBA00023125"/>
    </source>
</evidence>
<organism evidence="11">
    <name type="scientific">Bodo saltans virus</name>
    <dbReference type="NCBI Taxonomy" id="2024608"/>
    <lineage>
        <taxon>Viruses</taxon>
        <taxon>Varidnaviria</taxon>
        <taxon>Bamfordvirae</taxon>
        <taxon>Nucleocytoviricota</taxon>
        <taxon>Megaviricetes</taxon>
        <taxon>Imitervirales</taxon>
        <taxon>Mimiviridae</taxon>
        <taxon>Klosneuvirinae</taxon>
        <taxon>Theiavirus</taxon>
        <taxon>Theiavirus salishense</taxon>
    </lineage>
</organism>
<dbReference type="SMART" id="SM01232">
    <property type="entry name" value="H2TH"/>
    <property type="match status" value="1"/>
</dbReference>
<dbReference type="GO" id="GO:0003684">
    <property type="term" value="F:damaged DNA binding"/>
    <property type="evidence" value="ECO:0007669"/>
    <property type="project" value="InterPro"/>
</dbReference>
<gene>
    <name evidence="11" type="ORF">BMW23_0845</name>
</gene>
<dbReference type="SMART" id="SM00898">
    <property type="entry name" value="Fapy_DNA_glyco"/>
    <property type="match status" value="1"/>
</dbReference>
<accession>A0A2H4UVF0</accession>
<dbReference type="Gene3D" id="1.10.8.50">
    <property type="match status" value="1"/>
</dbReference>
<dbReference type="PANTHER" id="PTHR22993:SF9">
    <property type="entry name" value="FORMAMIDOPYRIMIDINE-DNA GLYCOSYLASE"/>
    <property type="match status" value="1"/>
</dbReference>
<dbReference type="PANTHER" id="PTHR22993">
    <property type="entry name" value="FORMAMIDOPYRIMIDINE-DNA GLYCOSYLASE"/>
    <property type="match status" value="1"/>
</dbReference>
<evidence type="ECO:0000313" key="11">
    <source>
        <dbReference type="EMBL" id="ATZ80891.1"/>
    </source>
</evidence>
<dbReference type="InterPro" id="IPR035937">
    <property type="entry name" value="FPG_N"/>
</dbReference>
<feature type="domain" description="Formamidopyrimidine-DNA glycosylase catalytic" evidence="10">
    <location>
        <begin position="2"/>
        <end position="120"/>
    </location>
</feature>
<keyword evidence="9" id="KW-0326">Glycosidase</keyword>
<dbReference type="Gene3D" id="3.20.190.10">
    <property type="entry name" value="MutM-like, N-terminal"/>
    <property type="match status" value="1"/>
</dbReference>
<keyword evidence="6" id="KW-0234">DNA repair</keyword>